<organism evidence="2 3">
    <name type="scientific">Flavobacterium terrae</name>
    <dbReference type="NCBI Taxonomy" id="415425"/>
    <lineage>
        <taxon>Bacteria</taxon>
        <taxon>Pseudomonadati</taxon>
        <taxon>Bacteroidota</taxon>
        <taxon>Flavobacteriia</taxon>
        <taxon>Flavobacteriales</taxon>
        <taxon>Flavobacteriaceae</taxon>
        <taxon>Flavobacterium</taxon>
    </lineage>
</organism>
<dbReference type="OrthoDB" id="1367715at2"/>
<evidence type="ECO:0000256" key="1">
    <source>
        <dbReference type="SAM" id="Phobius"/>
    </source>
</evidence>
<reference evidence="3" key="1">
    <citation type="submission" date="2016-11" db="EMBL/GenBank/DDBJ databases">
        <authorList>
            <person name="Varghese N."/>
            <person name="Submissions S."/>
        </authorList>
    </citation>
    <scope>NUCLEOTIDE SEQUENCE [LARGE SCALE GENOMIC DNA]</scope>
    <source>
        <strain evidence="3">DSM 18829</strain>
    </source>
</reference>
<protein>
    <submittedName>
        <fullName evidence="2">Uncharacterized protein</fullName>
    </submittedName>
</protein>
<name>A0A1M6G9N2_9FLAO</name>
<evidence type="ECO:0000313" key="3">
    <source>
        <dbReference type="Proteomes" id="UP000184488"/>
    </source>
</evidence>
<dbReference type="Proteomes" id="UP000184488">
    <property type="component" value="Unassembled WGS sequence"/>
</dbReference>
<dbReference type="AlphaFoldDB" id="A0A1M6G9N2"/>
<keyword evidence="1" id="KW-1133">Transmembrane helix</keyword>
<dbReference type="RefSeq" id="WP_073311827.1">
    <property type="nucleotide sequence ID" value="NZ_FQZI01000005.1"/>
</dbReference>
<gene>
    <name evidence="2" type="ORF">SAMN05444363_2487</name>
</gene>
<dbReference type="STRING" id="415425.SAMN05444363_2487"/>
<keyword evidence="1" id="KW-0812">Transmembrane</keyword>
<feature type="transmembrane region" description="Helical" evidence="1">
    <location>
        <begin position="6"/>
        <end position="24"/>
    </location>
</feature>
<dbReference type="EMBL" id="FQZI01000005">
    <property type="protein sequence ID" value="SHJ06653.1"/>
    <property type="molecule type" value="Genomic_DNA"/>
</dbReference>
<evidence type="ECO:0000313" key="2">
    <source>
        <dbReference type="EMBL" id="SHJ06653.1"/>
    </source>
</evidence>
<accession>A0A1M6G9N2</accession>
<proteinExistence type="predicted"/>
<keyword evidence="3" id="KW-1185">Reference proteome</keyword>
<sequence length="152" mass="17961">MDIKIILKIIMIITIVLGAIKILIDKAKDRKKVSDNLNQNIEQTNELKVHSSVCRNFLVDFGSEFSYCKFYFTQNEIYMFSGNSYPLNPYILKYQEESNYSYFSKFRITKFILNNQNLKIQIQNKYFIGTKLTLNIVDISEKDREILNKNLC</sequence>
<keyword evidence="1" id="KW-0472">Membrane</keyword>